<dbReference type="InterPro" id="IPR030963">
    <property type="entry name" value="DHQ_synth_fam"/>
</dbReference>
<dbReference type="GO" id="GO:0003856">
    <property type="term" value="F:3-dehydroquinate synthase activity"/>
    <property type="evidence" value="ECO:0007669"/>
    <property type="project" value="UniProtKB-EC"/>
</dbReference>
<dbReference type="Pfam" id="PF01761">
    <property type="entry name" value="DHQ_synthase"/>
    <property type="match status" value="1"/>
</dbReference>
<comment type="function">
    <text evidence="17">Catalyzes the conversion of 3-deoxy-D-arabino-heptulosonate 7-phosphate (DAHP) to dehydroquinate (DHQ).</text>
</comment>
<keyword evidence="16 17" id="KW-0170">Cobalt</keyword>
<evidence type="ECO:0000259" key="19">
    <source>
        <dbReference type="Pfam" id="PF24621"/>
    </source>
</evidence>
<keyword evidence="13 17" id="KW-0520">NAD</keyword>
<feature type="binding site" evidence="17">
    <location>
        <position position="156"/>
    </location>
    <ligand>
        <name>NAD(+)</name>
        <dbReference type="ChEBI" id="CHEBI:57540"/>
    </ligand>
</feature>
<dbReference type="EMBL" id="JAUSUQ010000001">
    <property type="protein sequence ID" value="MDQ0337653.1"/>
    <property type="molecule type" value="Genomic_DNA"/>
</dbReference>
<comment type="pathway">
    <text evidence="4 17">Metabolic intermediate biosynthesis; chorismate biosynthesis; chorismate from D-erythrose 4-phosphate and phosphoenolpyruvate: step 2/7.</text>
</comment>
<evidence type="ECO:0000256" key="12">
    <source>
        <dbReference type="ARBA" id="ARBA00022833"/>
    </source>
</evidence>
<dbReference type="InterPro" id="IPR030960">
    <property type="entry name" value="DHQS/DOIS_N"/>
</dbReference>
<feature type="binding site" evidence="17">
    <location>
        <position position="147"/>
    </location>
    <ligand>
        <name>NAD(+)</name>
        <dbReference type="ChEBI" id="CHEBI:57540"/>
    </ligand>
</feature>
<keyword evidence="9 17" id="KW-0028">Amino-acid biosynthesis</keyword>
<dbReference type="PANTHER" id="PTHR43622">
    <property type="entry name" value="3-DEHYDROQUINATE SYNTHASE"/>
    <property type="match status" value="1"/>
</dbReference>
<dbReference type="CDD" id="cd08195">
    <property type="entry name" value="DHQS"/>
    <property type="match status" value="1"/>
</dbReference>
<keyword evidence="21" id="KW-1185">Reference proteome</keyword>
<dbReference type="EC" id="4.2.3.4" evidence="6 17"/>
<evidence type="ECO:0000256" key="17">
    <source>
        <dbReference type="HAMAP-Rule" id="MF_00110"/>
    </source>
</evidence>
<evidence type="ECO:0000256" key="8">
    <source>
        <dbReference type="ARBA" id="ARBA00022490"/>
    </source>
</evidence>
<evidence type="ECO:0000256" key="7">
    <source>
        <dbReference type="ARBA" id="ARBA00017684"/>
    </source>
</evidence>
<evidence type="ECO:0000259" key="18">
    <source>
        <dbReference type="Pfam" id="PF01761"/>
    </source>
</evidence>
<dbReference type="HAMAP" id="MF_00110">
    <property type="entry name" value="DHQ_synthase"/>
    <property type="match status" value="1"/>
</dbReference>
<evidence type="ECO:0000256" key="11">
    <source>
        <dbReference type="ARBA" id="ARBA00022741"/>
    </source>
</evidence>
<keyword evidence="8 17" id="KW-0963">Cytoplasm</keyword>
<feature type="binding site" evidence="17">
    <location>
        <begin position="111"/>
        <end position="115"/>
    </location>
    <ligand>
        <name>NAD(+)</name>
        <dbReference type="ChEBI" id="CHEBI:57540"/>
    </ligand>
</feature>
<evidence type="ECO:0000256" key="2">
    <source>
        <dbReference type="ARBA" id="ARBA00001911"/>
    </source>
</evidence>
<dbReference type="NCBIfam" id="TIGR01357">
    <property type="entry name" value="aroB"/>
    <property type="match status" value="1"/>
</dbReference>
<evidence type="ECO:0000256" key="5">
    <source>
        <dbReference type="ARBA" id="ARBA00005412"/>
    </source>
</evidence>
<dbReference type="Pfam" id="PF24621">
    <property type="entry name" value="DHQS_C"/>
    <property type="match status" value="1"/>
</dbReference>
<evidence type="ECO:0000256" key="6">
    <source>
        <dbReference type="ARBA" id="ARBA00013031"/>
    </source>
</evidence>
<feature type="domain" description="3-dehydroquinate synthase N-terminal" evidence="18">
    <location>
        <begin position="73"/>
        <end position="184"/>
    </location>
</feature>
<comment type="subcellular location">
    <subcellularLocation>
        <location evidence="3 17">Cytoplasm</location>
    </subcellularLocation>
</comment>
<evidence type="ECO:0000256" key="10">
    <source>
        <dbReference type="ARBA" id="ARBA00022723"/>
    </source>
</evidence>
<dbReference type="Proteomes" id="UP001232445">
    <property type="component" value="Unassembled WGS sequence"/>
</dbReference>
<protein>
    <recommendedName>
        <fullName evidence="7 17">3-dehydroquinate synthase</fullName>
        <shortName evidence="17">DHQS</shortName>
        <ecNumber evidence="6 17">4.2.3.4</ecNumber>
    </recommendedName>
</protein>
<comment type="cofactor">
    <cofactor evidence="17">
        <name>Co(2+)</name>
        <dbReference type="ChEBI" id="CHEBI:48828"/>
    </cofactor>
    <cofactor evidence="17">
        <name>Zn(2+)</name>
        <dbReference type="ChEBI" id="CHEBI:29105"/>
    </cofactor>
    <text evidence="17">Binds 1 divalent metal cation per subunit. Can use either Co(2+) or Zn(2+).</text>
</comment>
<evidence type="ECO:0000256" key="16">
    <source>
        <dbReference type="ARBA" id="ARBA00023285"/>
    </source>
</evidence>
<keyword evidence="15 17" id="KW-0456">Lyase</keyword>
<feature type="binding site" evidence="17">
    <location>
        <position position="189"/>
    </location>
    <ligand>
        <name>Zn(2+)</name>
        <dbReference type="ChEBI" id="CHEBI:29105"/>
    </ligand>
</feature>
<dbReference type="RefSeq" id="WP_307334921.1">
    <property type="nucleotide sequence ID" value="NZ_JAUSUQ010000001.1"/>
</dbReference>
<dbReference type="Gene3D" id="3.40.50.1970">
    <property type="match status" value="1"/>
</dbReference>
<dbReference type="PIRSF" id="PIRSF001455">
    <property type="entry name" value="DHQ_synth"/>
    <property type="match status" value="1"/>
</dbReference>
<evidence type="ECO:0000256" key="14">
    <source>
        <dbReference type="ARBA" id="ARBA00023141"/>
    </source>
</evidence>
<keyword evidence="10 17" id="KW-0479">Metal-binding</keyword>
<evidence type="ECO:0000256" key="4">
    <source>
        <dbReference type="ARBA" id="ARBA00004661"/>
    </source>
</evidence>
<proteinExistence type="inferred from homology"/>
<dbReference type="InterPro" id="IPR050071">
    <property type="entry name" value="Dehydroquinate_synthase"/>
</dbReference>
<comment type="caution">
    <text evidence="17">Lacks conserved residue(s) required for the propagation of feature annotation.</text>
</comment>
<evidence type="ECO:0000256" key="3">
    <source>
        <dbReference type="ARBA" id="ARBA00004496"/>
    </source>
</evidence>
<evidence type="ECO:0000256" key="9">
    <source>
        <dbReference type="ARBA" id="ARBA00022605"/>
    </source>
</evidence>
<accession>A0ABU0CNJ4</accession>
<feature type="domain" description="3-dehydroquinate synthase C-terminal" evidence="19">
    <location>
        <begin position="186"/>
        <end position="330"/>
    </location>
</feature>
<name>A0ABU0CNJ4_9BACI</name>
<keyword evidence="12 17" id="KW-0862">Zinc</keyword>
<feature type="binding site" evidence="17">
    <location>
        <begin position="174"/>
        <end position="177"/>
    </location>
    <ligand>
        <name>NAD(+)</name>
        <dbReference type="ChEBI" id="CHEBI:57540"/>
    </ligand>
</feature>
<comment type="cofactor">
    <cofactor evidence="2 17">
        <name>NAD(+)</name>
        <dbReference type="ChEBI" id="CHEBI:57540"/>
    </cofactor>
</comment>
<sequence>MEGVKTLTVELGERSYPIWIGQGLLSSVARYLQEIGISHNQTLLVVTDEHVGSLYLAPVVQSLQEAGFRVFSYTVPAGEQAKSLACYEKIMTYALEHKLDRQSVIVALGGGVVGDLAGFVASTFMRGIPFIQLPTTLLAHDSSVGGKVAINHPLGKNMIGAFHQPLAVIYDTATLATLPAREVASGFAEVLKHGFIWDETFVQWLQDNAEACRRLQEPFLAEALYRACQVKSQVVSQDEKENGLRAILNFGHTFGHAFEALGHYQRLTHGEAVAIGMVLAAHVSEVVYQQRGLAERVTRVLSTYGLSGEWHTLPWSFEEVLQKMYSDKKVIAGRLRLVLLERMGKAVLTDHVDVEILRAVWSLPFQSQV</sequence>
<dbReference type="SUPFAM" id="SSF56796">
    <property type="entry name" value="Dehydroquinate synthase-like"/>
    <property type="match status" value="1"/>
</dbReference>
<feature type="binding site" evidence="17">
    <location>
        <position position="252"/>
    </location>
    <ligand>
        <name>Zn(2+)</name>
        <dbReference type="ChEBI" id="CHEBI:29105"/>
    </ligand>
</feature>
<feature type="binding site" evidence="17">
    <location>
        <position position="269"/>
    </location>
    <ligand>
        <name>Zn(2+)</name>
        <dbReference type="ChEBI" id="CHEBI:29105"/>
    </ligand>
</feature>
<organism evidence="20 21">
    <name type="scientific">Caldalkalibacillus uzonensis</name>
    <dbReference type="NCBI Taxonomy" id="353224"/>
    <lineage>
        <taxon>Bacteria</taxon>
        <taxon>Bacillati</taxon>
        <taxon>Bacillota</taxon>
        <taxon>Bacilli</taxon>
        <taxon>Bacillales</taxon>
        <taxon>Bacillaceae</taxon>
        <taxon>Caldalkalibacillus</taxon>
    </lineage>
</organism>
<dbReference type="Gene3D" id="1.20.1090.10">
    <property type="entry name" value="Dehydroquinate synthase-like - alpha domain"/>
    <property type="match status" value="1"/>
</dbReference>
<evidence type="ECO:0000256" key="1">
    <source>
        <dbReference type="ARBA" id="ARBA00001393"/>
    </source>
</evidence>
<evidence type="ECO:0000256" key="13">
    <source>
        <dbReference type="ARBA" id="ARBA00023027"/>
    </source>
</evidence>
<dbReference type="InterPro" id="IPR016037">
    <property type="entry name" value="DHQ_synth_AroB"/>
</dbReference>
<dbReference type="PANTHER" id="PTHR43622:SF7">
    <property type="entry name" value="3-DEHYDROQUINATE SYNTHASE, CHLOROPLASTIC"/>
    <property type="match status" value="1"/>
</dbReference>
<feature type="binding site" evidence="17">
    <location>
        <begin position="135"/>
        <end position="136"/>
    </location>
    <ligand>
        <name>NAD(+)</name>
        <dbReference type="ChEBI" id="CHEBI:57540"/>
    </ligand>
</feature>
<comment type="similarity">
    <text evidence="5 17">Belongs to the sugar phosphate cyclases superfamily. Dehydroquinate synthase family.</text>
</comment>
<comment type="caution">
    <text evidence="20">The sequence shown here is derived from an EMBL/GenBank/DDBJ whole genome shotgun (WGS) entry which is preliminary data.</text>
</comment>
<dbReference type="InterPro" id="IPR056179">
    <property type="entry name" value="DHQS_C"/>
</dbReference>
<keyword evidence="11 17" id="KW-0547">Nucleotide-binding</keyword>
<evidence type="ECO:0000313" key="21">
    <source>
        <dbReference type="Proteomes" id="UP001232445"/>
    </source>
</evidence>
<gene>
    <name evidence="17" type="primary">aroB</name>
    <name evidence="20" type="ORF">J2S00_000423</name>
</gene>
<comment type="catalytic activity">
    <reaction evidence="1 17">
        <text>7-phospho-2-dehydro-3-deoxy-D-arabino-heptonate = 3-dehydroquinate + phosphate</text>
        <dbReference type="Rhea" id="RHEA:21968"/>
        <dbReference type="ChEBI" id="CHEBI:32364"/>
        <dbReference type="ChEBI" id="CHEBI:43474"/>
        <dbReference type="ChEBI" id="CHEBI:58394"/>
        <dbReference type="EC" id="4.2.3.4"/>
    </reaction>
</comment>
<reference evidence="20 21" key="1">
    <citation type="submission" date="2023-07" db="EMBL/GenBank/DDBJ databases">
        <title>Genomic Encyclopedia of Type Strains, Phase IV (KMG-IV): sequencing the most valuable type-strain genomes for metagenomic binning, comparative biology and taxonomic classification.</title>
        <authorList>
            <person name="Goeker M."/>
        </authorList>
    </citation>
    <scope>NUCLEOTIDE SEQUENCE [LARGE SCALE GENOMIC DNA]</scope>
    <source>
        <strain evidence="20 21">DSM 17740</strain>
    </source>
</reference>
<evidence type="ECO:0000256" key="15">
    <source>
        <dbReference type="ARBA" id="ARBA00023239"/>
    </source>
</evidence>
<evidence type="ECO:0000313" key="20">
    <source>
        <dbReference type="EMBL" id="MDQ0337653.1"/>
    </source>
</evidence>
<keyword evidence="14 17" id="KW-0057">Aromatic amino acid biosynthesis</keyword>